<sequence length="328" mass="34278">MIAVKTREPSHTRFTVEAEADVAAVRRMVSDLIDDVSPDQDRHGRAELVVTELATNLVRHAGGGWMLVRPLRPSSIELIAVDGGRGIDDLDGVLAGRVSDPKGLGCGLRSVRRSSARFDAWTRPGGGTVVLSVLDLAGASGPPACAGVSVGIVEPCGDGWAYSDEDGVFTLAVVDGLGHGMKASLAADAALAEFGTDLEQFVPRANARMRDTRGAAVTLCQIADGTLRYIAIGNVYGRVVTPEGSRGLVTHGGTLGLHLEPPRSRISALPFPAGASLVLWTDGLSSRVSPDPRLLTHDPAVVAAALHRDHTRNRDDATVVVATPGGTR</sequence>
<dbReference type="InterPro" id="IPR001932">
    <property type="entry name" value="PPM-type_phosphatase-like_dom"/>
</dbReference>
<gene>
    <name evidence="2" type="ORF">Voc01_091040</name>
</gene>
<organism evidence="2 3">
    <name type="scientific">Virgisporangium ochraceum</name>
    <dbReference type="NCBI Taxonomy" id="65505"/>
    <lineage>
        <taxon>Bacteria</taxon>
        <taxon>Bacillati</taxon>
        <taxon>Actinomycetota</taxon>
        <taxon>Actinomycetes</taxon>
        <taxon>Micromonosporales</taxon>
        <taxon>Micromonosporaceae</taxon>
        <taxon>Virgisporangium</taxon>
    </lineage>
</organism>
<evidence type="ECO:0000259" key="1">
    <source>
        <dbReference type="SMART" id="SM00331"/>
    </source>
</evidence>
<feature type="domain" description="PPM-type phosphatase" evidence="1">
    <location>
        <begin position="147"/>
        <end position="324"/>
    </location>
</feature>
<dbReference type="Pfam" id="PF13581">
    <property type="entry name" value="HATPase_c_2"/>
    <property type="match status" value="1"/>
</dbReference>
<protein>
    <submittedName>
        <fullName evidence="2">Transcriptional regulator</fullName>
    </submittedName>
</protein>
<dbReference type="Gene3D" id="3.60.40.10">
    <property type="entry name" value="PPM-type phosphatase domain"/>
    <property type="match status" value="1"/>
</dbReference>
<dbReference type="SUPFAM" id="SSF55874">
    <property type="entry name" value="ATPase domain of HSP90 chaperone/DNA topoisomerase II/histidine kinase"/>
    <property type="match status" value="1"/>
</dbReference>
<comment type="caution">
    <text evidence="2">The sequence shown here is derived from an EMBL/GenBank/DDBJ whole genome shotgun (WGS) entry which is preliminary data.</text>
</comment>
<evidence type="ECO:0000313" key="2">
    <source>
        <dbReference type="EMBL" id="GIJ74187.1"/>
    </source>
</evidence>
<dbReference type="EMBL" id="BOPH01000131">
    <property type="protein sequence ID" value="GIJ74187.1"/>
    <property type="molecule type" value="Genomic_DNA"/>
</dbReference>
<dbReference type="InterPro" id="IPR036890">
    <property type="entry name" value="HATPase_C_sf"/>
</dbReference>
<dbReference type="PANTHER" id="PTHR35801">
    <property type="entry name" value="PHOSPHOSERINE PHOSPHATASE RSBX"/>
    <property type="match status" value="1"/>
</dbReference>
<keyword evidence="3" id="KW-1185">Reference proteome</keyword>
<dbReference type="Pfam" id="PF07228">
    <property type="entry name" value="SpoIIE"/>
    <property type="match status" value="1"/>
</dbReference>
<accession>A0A8J4EJD7</accession>
<proteinExistence type="predicted"/>
<dbReference type="InterPro" id="IPR003594">
    <property type="entry name" value="HATPase_dom"/>
</dbReference>
<evidence type="ECO:0000313" key="3">
    <source>
        <dbReference type="Proteomes" id="UP000635606"/>
    </source>
</evidence>
<dbReference type="InterPro" id="IPR039248">
    <property type="entry name" value="Ptase_RsbX"/>
</dbReference>
<dbReference type="InterPro" id="IPR036457">
    <property type="entry name" value="PPM-type-like_dom_sf"/>
</dbReference>
<dbReference type="SUPFAM" id="SSF81606">
    <property type="entry name" value="PP2C-like"/>
    <property type="match status" value="1"/>
</dbReference>
<dbReference type="AlphaFoldDB" id="A0A8J4EJD7"/>
<dbReference type="SMART" id="SM00331">
    <property type="entry name" value="PP2C_SIG"/>
    <property type="match status" value="1"/>
</dbReference>
<name>A0A8J4EJD7_9ACTN</name>
<dbReference type="Proteomes" id="UP000635606">
    <property type="component" value="Unassembled WGS sequence"/>
</dbReference>
<dbReference type="PANTHER" id="PTHR35801:SF1">
    <property type="entry name" value="PHOSPHOSERINE PHOSPHATASE RSBX"/>
    <property type="match status" value="1"/>
</dbReference>
<reference evidence="2" key="1">
    <citation type="submission" date="2021-01" db="EMBL/GenBank/DDBJ databases">
        <title>Whole genome shotgun sequence of Virgisporangium ochraceum NBRC 16418.</title>
        <authorList>
            <person name="Komaki H."/>
            <person name="Tamura T."/>
        </authorList>
    </citation>
    <scope>NUCLEOTIDE SEQUENCE</scope>
    <source>
        <strain evidence="2">NBRC 16418</strain>
    </source>
</reference>
<dbReference type="Gene3D" id="3.30.565.10">
    <property type="entry name" value="Histidine kinase-like ATPase, C-terminal domain"/>
    <property type="match status" value="1"/>
</dbReference>